<dbReference type="EMBL" id="QGNW01001557">
    <property type="protein sequence ID" value="RVW36855.1"/>
    <property type="molecule type" value="Genomic_DNA"/>
</dbReference>
<dbReference type="PANTHER" id="PTHR11439:SF440">
    <property type="entry name" value="INTEGRASE CATALYTIC DOMAIN-CONTAINING PROTEIN"/>
    <property type="match status" value="1"/>
</dbReference>
<dbReference type="PANTHER" id="PTHR11439">
    <property type="entry name" value="GAG-POL-RELATED RETROTRANSPOSON"/>
    <property type="match status" value="1"/>
</dbReference>
<gene>
    <name evidence="3" type="ORF">CK203_098080</name>
</gene>
<evidence type="ECO:0000259" key="2">
    <source>
        <dbReference type="Pfam" id="PF07727"/>
    </source>
</evidence>
<comment type="caution">
    <text evidence="3">The sequence shown here is derived from an EMBL/GenBank/DDBJ whole genome shotgun (WGS) entry which is preliminary data.</text>
</comment>
<dbReference type="AlphaFoldDB" id="A0A438DN23"/>
<name>A0A438DN23_VITVI</name>
<organism evidence="3 4">
    <name type="scientific">Vitis vinifera</name>
    <name type="common">Grape</name>
    <dbReference type="NCBI Taxonomy" id="29760"/>
    <lineage>
        <taxon>Eukaryota</taxon>
        <taxon>Viridiplantae</taxon>
        <taxon>Streptophyta</taxon>
        <taxon>Embryophyta</taxon>
        <taxon>Tracheophyta</taxon>
        <taxon>Spermatophyta</taxon>
        <taxon>Magnoliopsida</taxon>
        <taxon>eudicotyledons</taxon>
        <taxon>Gunneridae</taxon>
        <taxon>Pentapetalae</taxon>
        <taxon>rosids</taxon>
        <taxon>Vitales</taxon>
        <taxon>Vitaceae</taxon>
        <taxon>Viteae</taxon>
        <taxon>Vitis</taxon>
    </lineage>
</organism>
<evidence type="ECO:0000313" key="4">
    <source>
        <dbReference type="Proteomes" id="UP000288805"/>
    </source>
</evidence>
<protein>
    <recommendedName>
        <fullName evidence="2">Reverse transcriptase Ty1/copia-type domain-containing protein</fullName>
    </recommendedName>
</protein>
<dbReference type="CDD" id="cd09272">
    <property type="entry name" value="RNase_HI_RT_Ty1"/>
    <property type="match status" value="1"/>
</dbReference>
<dbReference type="Proteomes" id="UP000288805">
    <property type="component" value="Unassembled WGS sequence"/>
</dbReference>
<feature type="compositionally biased region" description="Polar residues" evidence="1">
    <location>
        <begin position="81"/>
        <end position="93"/>
    </location>
</feature>
<evidence type="ECO:0000256" key="1">
    <source>
        <dbReference type="SAM" id="MobiDB-lite"/>
    </source>
</evidence>
<dbReference type="Pfam" id="PF07727">
    <property type="entry name" value="RVT_2"/>
    <property type="match status" value="1"/>
</dbReference>
<accession>A0A438DN23</accession>
<sequence>MDVTFFEQEPFYTKTDIPRENFPEEYMLRDIIPATVTTVATTTPQVEAVFSLDQHTLSPSQTSTPTTVVSTPTAPTPQVEVANSPNQHTLSPSPSIPPTQNPELLFFRRKSIHKGVENPTHHEQAISIRYKYHIPYTRQSTYPNGKQPSWRRFKHLKRTKHGTLLSCHQANDQWVMSRMFSFDGDLEEEVYLEIPLDFHTPATTNKGGESTILIVYVDDIILTGDFAEEMSKLKRLLAKEFEIKDLGNLKYFLGSRTDCKSTLGYYTFVWGNLVTWCSKKNMAKELLGELLILVEGPMNLLCDNRATISIVKNLVHHDWTKHVKIDRHFIKEKIDNGTIAILHTPTRHQIANILTKALP</sequence>
<feature type="region of interest" description="Disordered" evidence="1">
    <location>
        <begin position="56"/>
        <end position="99"/>
    </location>
</feature>
<reference evidence="3 4" key="1">
    <citation type="journal article" date="2018" name="PLoS Genet.">
        <title>Population sequencing reveals clonal diversity and ancestral inbreeding in the grapevine cultivar Chardonnay.</title>
        <authorList>
            <person name="Roach M.J."/>
            <person name="Johnson D.L."/>
            <person name="Bohlmann J."/>
            <person name="van Vuuren H.J."/>
            <person name="Jones S.J."/>
            <person name="Pretorius I.S."/>
            <person name="Schmidt S.A."/>
            <person name="Borneman A.R."/>
        </authorList>
    </citation>
    <scope>NUCLEOTIDE SEQUENCE [LARGE SCALE GENOMIC DNA]</scope>
    <source>
        <strain evidence="4">cv. Chardonnay</strain>
        <tissue evidence="3">Leaf</tissue>
    </source>
</reference>
<evidence type="ECO:0000313" key="3">
    <source>
        <dbReference type="EMBL" id="RVW36855.1"/>
    </source>
</evidence>
<proteinExistence type="predicted"/>
<feature type="domain" description="Reverse transcriptase Ty1/copia-type" evidence="2">
    <location>
        <begin position="207"/>
        <end position="255"/>
    </location>
</feature>
<dbReference type="InterPro" id="IPR013103">
    <property type="entry name" value="RVT_2"/>
</dbReference>
<feature type="compositionally biased region" description="Low complexity" evidence="1">
    <location>
        <begin position="58"/>
        <end position="79"/>
    </location>
</feature>